<proteinExistence type="predicted"/>
<dbReference type="Gene3D" id="1.10.3230.30">
    <property type="entry name" value="Phage gp6-like head-tail connector protein"/>
    <property type="match status" value="1"/>
</dbReference>
<dbReference type="InterPro" id="IPR006450">
    <property type="entry name" value="Phage_HK97_gp6-like"/>
</dbReference>
<protein>
    <recommendedName>
        <fullName evidence="3">Phage gp6-like head-tail connector protein</fullName>
    </recommendedName>
</protein>
<sequence length="201" mass="21421">MMLIEQTTVPGTALPVAQFKDHLRLGTGFADDGVQDQVLETYLRAAMAAIEARTGKILLSREFTWTLTAWRDLASQALPVAPVTQVLSLEIHDRLGGTEVIDTARYGLEPDMHRPRLVSTGLCLPAIPVGGQAVIGFEAGFGAAWTDLPADLTQAVMMLAATYYENRADGGVIGQGDLPAAIAALLQRYRTVRLFGGGGAV</sequence>
<dbReference type="InterPro" id="IPR011738">
    <property type="entry name" value="Phage_CHP"/>
</dbReference>
<dbReference type="Proteomes" id="UP000244911">
    <property type="component" value="Unassembled WGS sequence"/>
</dbReference>
<reference evidence="2" key="1">
    <citation type="submission" date="2018-03" db="EMBL/GenBank/DDBJ databases">
        <authorList>
            <person name="Rodrigo-Torres L."/>
            <person name="Arahal R. D."/>
            <person name="Lucena T."/>
        </authorList>
    </citation>
    <scope>NUCLEOTIDE SEQUENCE [LARGE SCALE GENOMIC DNA]</scope>
    <source>
        <strain evidence="2">CECT 8811</strain>
    </source>
</reference>
<evidence type="ECO:0000313" key="1">
    <source>
        <dbReference type="EMBL" id="SPF76596.1"/>
    </source>
</evidence>
<keyword evidence="2" id="KW-1185">Reference proteome</keyword>
<gene>
    <name evidence="1" type="ORF">ALP8811_01604</name>
</gene>
<dbReference type="NCBIfam" id="TIGR01560">
    <property type="entry name" value="put_DNA_pack"/>
    <property type="match status" value="1"/>
</dbReference>
<dbReference type="CDD" id="cd08054">
    <property type="entry name" value="gp6"/>
    <property type="match status" value="1"/>
</dbReference>
<dbReference type="RefSeq" id="WP_108856582.1">
    <property type="nucleotide sequence ID" value="NZ_OMOI01000001.1"/>
</dbReference>
<accession>A0A2R8AKQ4</accession>
<organism evidence="1 2">
    <name type="scientific">Aliiroseovarius pelagivivens</name>
    <dbReference type="NCBI Taxonomy" id="1639690"/>
    <lineage>
        <taxon>Bacteria</taxon>
        <taxon>Pseudomonadati</taxon>
        <taxon>Pseudomonadota</taxon>
        <taxon>Alphaproteobacteria</taxon>
        <taxon>Rhodobacterales</taxon>
        <taxon>Paracoccaceae</taxon>
        <taxon>Aliiroseovarius</taxon>
    </lineage>
</organism>
<evidence type="ECO:0000313" key="2">
    <source>
        <dbReference type="Proteomes" id="UP000244911"/>
    </source>
</evidence>
<dbReference type="EMBL" id="OMOI01000001">
    <property type="protein sequence ID" value="SPF76596.1"/>
    <property type="molecule type" value="Genomic_DNA"/>
</dbReference>
<dbReference type="OrthoDB" id="8478788at2"/>
<dbReference type="NCBIfam" id="TIGR02215">
    <property type="entry name" value="phage_chp_gp8"/>
    <property type="match status" value="1"/>
</dbReference>
<evidence type="ECO:0008006" key="3">
    <source>
        <dbReference type="Google" id="ProtNLM"/>
    </source>
</evidence>
<name>A0A2R8AKQ4_9RHOB</name>
<dbReference type="AlphaFoldDB" id="A0A2R8AKQ4"/>